<keyword evidence="2" id="KW-0472">Membrane</keyword>
<dbReference type="InParanoid" id="A0A067PIN2"/>
<gene>
    <name evidence="3" type="ORF">JAAARDRAFT_400974</name>
</gene>
<dbReference type="EMBL" id="KL197728">
    <property type="protein sequence ID" value="KDQ54659.1"/>
    <property type="molecule type" value="Genomic_DNA"/>
</dbReference>
<keyword evidence="4" id="KW-1185">Reference proteome</keyword>
<evidence type="ECO:0000313" key="3">
    <source>
        <dbReference type="EMBL" id="KDQ54659.1"/>
    </source>
</evidence>
<name>A0A067PIN2_9AGAM</name>
<accession>A0A067PIN2</accession>
<evidence type="ECO:0000256" key="1">
    <source>
        <dbReference type="SAM" id="MobiDB-lite"/>
    </source>
</evidence>
<dbReference type="Proteomes" id="UP000027265">
    <property type="component" value="Unassembled WGS sequence"/>
</dbReference>
<evidence type="ECO:0000256" key="2">
    <source>
        <dbReference type="SAM" id="Phobius"/>
    </source>
</evidence>
<feature type="region of interest" description="Disordered" evidence="1">
    <location>
        <begin position="60"/>
        <end position="86"/>
    </location>
</feature>
<sequence>MWRDPVDALSLSSYILQPEPIAVPKKTTLFSKNGLIIVHLLIHLAITTLATITFKVQSNTNNPTKNSIKAISNHPYTPSSLVLPRT</sequence>
<proteinExistence type="predicted"/>
<keyword evidence="2" id="KW-0812">Transmembrane</keyword>
<feature type="compositionally biased region" description="Polar residues" evidence="1">
    <location>
        <begin position="60"/>
        <end position="80"/>
    </location>
</feature>
<dbReference type="AlphaFoldDB" id="A0A067PIN2"/>
<evidence type="ECO:0000313" key="4">
    <source>
        <dbReference type="Proteomes" id="UP000027265"/>
    </source>
</evidence>
<dbReference type="HOGENOM" id="CLU_2498170_0_0_1"/>
<reference evidence="4" key="1">
    <citation type="journal article" date="2014" name="Proc. Natl. Acad. Sci. U.S.A.">
        <title>Extensive sampling of basidiomycete genomes demonstrates inadequacy of the white-rot/brown-rot paradigm for wood decay fungi.</title>
        <authorList>
            <person name="Riley R."/>
            <person name="Salamov A.A."/>
            <person name="Brown D.W."/>
            <person name="Nagy L.G."/>
            <person name="Floudas D."/>
            <person name="Held B.W."/>
            <person name="Levasseur A."/>
            <person name="Lombard V."/>
            <person name="Morin E."/>
            <person name="Otillar R."/>
            <person name="Lindquist E.A."/>
            <person name="Sun H."/>
            <person name="LaButti K.M."/>
            <person name="Schmutz J."/>
            <person name="Jabbour D."/>
            <person name="Luo H."/>
            <person name="Baker S.E."/>
            <person name="Pisabarro A.G."/>
            <person name="Walton J.D."/>
            <person name="Blanchette R.A."/>
            <person name="Henrissat B."/>
            <person name="Martin F."/>
            <person name="Cullen D."/>
            <person name="Hibbett D.S."/>
            <person name="Grigoriev I.V."/>
        </authorList>
    </citation>
    <scope>NUCLEOTIDE SEQUENCE [LARGE SCALE GENOMIC DNA]</scope>
    <source>
        <strain evidence="4">MUCL 33604</strain>
    </source>
</reference>
<organism evidence="3 4">
    <name type="scientific">Jaapia argillacea MUCL 33604</name>
    <dbReference type="NCBI Taxonomy" id="933084"/>
    <lineage>
        <taxon>Eukaryota</taxon>
        <taxon>Fungi</taxon>
        <taxon>Dikarya</taxon>
        <taxon>Basidiomycota</taxon>
        <taxon>Agaricomycotina</taxon>
        <taxon>Agaricomycetes</taxon>
        <taxon>Agaricomycetidae</taxon>
        <taxon>Jaapiales</taxon>
        <taxon>Jaapiaceae</taxon>
        <taxon>Jaapia</taxon>
    </lineage>
</organism>
<feature type="transmembrane region" description="Helical" evidence="2">
    <location>
        <begin position="34"/>
        <end position="54"/>
    </location>
</feature>
<keyword evidence="2" id="KW-1133">Transmembrane helix</keyword>
<protein>
    <submittedName>
        <fullName evidence="3">Uncharacterized protein</fullName>
    </submittedName>
</protein>